<dbReference type="Proteomes" id="UP000823674">
    <property type="component" value="Chromosome A02"/>
</dbReference>
<keyword evidence="2" id="KW-1185">Reference proteome</keyword>
<name>A0ABQ7NDL2_BRACM</name>
<evidence type="ECO:0000313" key="1">
    <source>
        <dbReference type="EMBL" id="KAG5408976.1"/>
    </source>
</evidence>
<organism evidence="1 2">
    <name type="scientific">Brassica rapa subsp. trilocularis</name>
    <dbReference type="NCBI Taxonomy" id="1813537"/>
    <lineage>
        <taxon>Eukaryota</taxon>
        <taxon>Viridiplantae</taxon>
        <taxon>Streptophyta</taxon>
        <taxon>Embryophyta</taxon>
        <taxon>Tracheophyta</taxon>
        <taxon>Spermatophyta</taxon>
        <taxon>Magnoliopsida</taxon>
        <taxon>eudicotyledons</taxon>
        <taxon>Gunneridae</taxon>
        <taxon>Pentapetalae</taxon>
        <taxon>rosids</taxon>
        <taxon>malvids</taxon>
        <taxon>Brassicales</taxon>
        <taxon>Brassicaceae</taxon>
        <taxon>Brassiceae</taxon>
        <taxon>Brassica</taxon>
    </lineage>
</organism>
<comment type="caution">
    <text evidence="1">The sequence shown here is derived from an EMBL/GenBank/DDBJ whole genome shotgun (WGS) entry which is preliminary data.</text>
</comment>
<dbReference type="EMBL" id="JADBGQ010000002">
    <property type="protein sequence ID" value="KAG5408976.1"/>
    <property type="molecule type" value="Genomic_DNA"/>
</dbReference>
<reference evidence="1 2" key="1">
    <citation type="submission" date="2021-03" db="EMBL/GenBank/DDBJ databases">
        <authorList>
            <person name="King G.J."/>
            <person name="Bancroft I."/>
            <person name="Baten A."/>
            <person name="Bloomfield J."/>
            <person name="Borpatragohain P."/>
            <person name="He Z."/>
            <person name="Irish N."/>
            <person name="Irwin J."/>
            <person name="Liu K."/>
            <person name="Mauleon R.P."/>
            <person name="Moore J."/>
            <person name="Morris R."/>
            <person name="Ostergaard L."/>
            <person name="Wang B."/>
            <person name="Wells R."/>
        </authorList>
    </citation>
    <scope>NUCLEOTIDE SEQUENCE [LARGE SCALE GENOMIC DNA]</scope>
    <source>
        <strain evidence="1">R-o-18</strain>
        <tissue evidence="1">Leaf</tissue>
    </source>
</reference>
<sequence length="122" mass="14023">MLNALQHICFAAPVAVEEKNTSPPRETMIIEKDEQVEGMDIEEEEEEDWIEDLMGIYASKGLETVLTMIIYSKDQKPPPPTSARLGDISILTELDEEWTQELTRDEDQLAYNVQQMDQDYIS</sequence>
<proteinExistence type="predicted"/>
<accession>A0ABQ7NDL2</accession>
<evidence type="ECO:0000313" key="2">
    <source>
        <dbReference type="Proteomes" id="UP000823674"/>
    </source>
</evidence>
<protein>
    <submittedName>
        <fullName evidence="1">Uncharacterized protein</fullName>
    </submittedName>
</protein>
<gene>
    <name evidence="1" type="primary">A02p012490.1_BraROA</name>
    <name evidence="1" type="ORF">IGI04_005295</name>
</gene>